<feature type="domain" description="Glutamine amidotransferase type-2" evidence="2">
    <location>
        <begin position="5"/>
        <end position="68"/>
    </location>
</feature>
<accession>A0AAV3UIU0</accession>
<proteinExistence type="predicted"/>
<dbReference type="InterPro" id="IPR017932">
    <property type="entry name" value="GATase_2_dom"/>
</dbReference>
<reference evidence="3 4" key="1">
    <citation type="journal article" date="2019" name="Int. J. Syst. Evol. Microbiol.">
        <title>The Global Catalogue of Microorganisms (GCM) 10K type strain sequencing project: providing services to taxonomists for standard genome sequencing and annotation.</title>
        <authorList>
            <consortium name="The Broad Institute Genomics Platform"/>
            <consortium name="The Broad Institute Genome Sequencing Center for Infectious Disease"/>
            <person name="Wu L."/>
            <person name="Ma J."/>
        </authorList>
    </citation>
    <scope>NUCLEOTIDE SEQUENCE [LARGE SCALE GENOMIC DNA]</scope>
    <source>
        <strain evidence="3 4">JCM 17504</strain>
    </source>
</reference>
<dbReference type="InterPro" id="IPR051786">
    <property type="entry name" value="ASN_synthetase/amidase"/>
</dbReference>
<dbReference type="SUPFAM" id="SSF52402">
    <property type="entry name" value="Adenine nucleotide alpha hydrolases-like"/>
    <property type="match status" value="1"/>
</dbReference>
<dbReference type="GO" id="GO:0006529">
    <property type="term" value="P:asparagine biosynthetic process"/>
    <property type="evidence" value="ECO:0007669"/>
    <property type="project" value="InterPro"/>
</dbReference>
<dbReference type="GO" id="GO:0004066">
    <property type="term" value="F:asparagine synthase (glutamine-hydrolyzing) activity"/>
    <property type="evidence" value="ECO:0007669"/>
    <property type="project" value="InterPro"/>
</dbReference>
<name>A0AAV3UIU0_9EURY</name>
<evidence type="ECO:0000313" key="3">
    <source>
        <dbReference type="EMBL" id="GAA5052234.1"/>
    </source>
</evidence>
<dbReference type="PANTHER" id="PTHR43284:SF1">
    <property type="entry name" value="ASPARAGINE SYNTHETASE"/>
    <property type="match status" value="1"/>
</dbReference>
<dbReference type="Pfam" id="PF13537">
    <property type="entry name" value="GATase_7"/>
    <property type="match status" value="1"/>
</dbReference>
<dbReference type="Pfam" id="PF00733">
    <property type="entry name" value="Asn_synthase"/>
    <property type="match status" value="1"/>
</dbReference>
<evidence type="ECO:0000313" key="4">
    <source>
        <dbReference type="Proteomes" id="UP001501729"/>
    </source>
</evidence>
<dbReference type="PANTHER" id="PTHR43284">
    <property type="entry name" value="ASPARAGINE SYNTHETASE (GLUTAMINE-HYDROLYZING)"/>
    <property type="match status" value="1"/>
</dbReference>
<evidence type="ECO:0000259" key="2">
    <source>
        <dbReference type="Pfam" id="PF13537"/>
    </source>
</evidence>
<dbReference type="EMBL" id="BAABKX010000012">
    <property type="protein sequence ID" value="GAA5052234.1"/>
    <property type="molecule type" value="Genomic_DNA"/>
</dbReference>
<evidence type="ECO:0000259" key="1">
    <source>
        <dbReference type="Pfam" id="PF00733"/>
    </source>
</evidence>
<dbReference type="GO" id="GO:0005829">
    <property type="term" value="C:cytosol"/>
    <property type="evidence" value="ECO:0007669"/>
    <property type="project" value="TreeGrafter"/>
</dbReference>
<dbReference type="InterPro" id="IPR001962">
    <property type="entry name" value="Asn_synthase"/>
</dbReference>
<keyword evidence="4" id="KW-1185">Reference proteome</keyword>
<feature type="domain" description="Asparagine synthetase" evidence="1">
    <location>
        <begin position="146"/>
        <end position="409"/>
    </location>
</feature>
<organism evidence="3 4">
    <name type="scientific">Haladaptatus pallidirubidus</name>
    <dbReference type="NCBI Taxonomy" id="1008152"/>
    <lineage>
        <taxon>Archaea</taxon>
        <taxon>Methanobacteriati</taxon>
        <taxon>Methanobacteriota</taxon>
        <taxon>Stenosarchaea group</taxon>
        <taxon>Halobacteria</taxon>
        <taxon>Halobacteriales</taxon>
        <taxon>Haladaptataceae</taxon>
        <taxon>Haladaptatus</taxon>
    </lineage>
</organism>
<dbReference type="Gene3D" id="3.40.50.620">
    <property type="entry name" value="HUPs"/>
    <property type="match status" value="1"/>
</dbReference>
<sequence length="549" mass="62970">MASVEFCASLYERLGWEFLTGLNGNFVGIVYDHVSETASIFLDRFGTHPVFYARIDGILVFSTQIQLLPSFSQISRRFEHEYLFEYLTLRRVFGTKTPLRDIEKLPPASVTTYDLSTHEITSEVYWTPHYQPDDKPFEYFVETFIDVFQDVIDERLDSDREPGLMLSGGSDSRLILAAANRQLTAFHLAGWHNREARIAERVAEIGNTDLRILHRTDTTYLETLPKNASLSNFDGYYFQGYLTPFADEITESVDSLFTGLYADTLFKSYPIPARSQSLGSLGTLTLPIGVEMNSLADILEYWISSAGTALASPPEYLTTSHDLHEILSANVVRDDGKIDHHGIRYDSLDDLLVCSTYYPLSNDSELINLRSLRQLCPSHVPFLDNRLVDLHLRIPKKYRLRRDLINRAVQRLAPELAAIPHPSSDVPIARSYPVQYLGRQVASFRRKHLPRHQPPKYHLNQDSWRDHARFVRHEDFVIDAIRKHEPTIRALPFLDWEGVKTVYRKHQNGENRTAELYTLLTLLEMPIIKQATMVSQMHSFSPSTTEESA</sequence>
<dbReference type="Proteomes" id="UP001501729">
    <property type="component" value="Unassembled WGS sequence"/>
</dbReference>
<dbReference type="SUPFAM" id="SSF56235">
    <property type="entry name" value="N-terminal nucleophile aminohydrolases (Ntn hydrolases)"/>
    <property type="match status" value="1"/>
</dbReference>
<comment type="caution">
    <text evidence="3">The sequence shown here is derived from an EMBL/GenBank/DDBJ whole genome shotgun (WGS) entry which is preliminary data.</text>
</comment>
<gene>
    <name evidence="3" type="ORF">GCM10025751_28210</name>
</gene>
<dbReference type="InterPro" id="IPR014729">
    <property type="entry name" value="Rossmann-like_a/b/a_fold"/>
</dbReference>
<dbReference type="Gene3D" id="3.60.20.10">
    <property type="entry name" value="Glutamine Phosphoribosylpyrophosphate, subunit 1, domain 1"/>
    <property type="match status" value="1"/>
</dbReference>
<dbReference type="InterPro" id="IPR029055">
    <property type="entry name" value="Ntn_hydrolases_N"/>
</dbReference>
<evidence type="ECO:0008006" key="5">
    <source>
        <dbReference type="Google" id="ProtNLM"/>
    </source>
</evidence>
<dbReference type="AlphaFoldDB" id="A0AAV3UIU0"/>
<protein>
    <recommendedName>
        <fullName evidence="5">Asparagine synthase</fullName>
    </recommendedName>
</protein>